<keyword evidence="1" id="KW-0732">Signal</keyword>
<dbReference type="OrthoDB" id="276971at2"/>
<evidence type="ECO:0008006" key="4">
    <source>
        <dbReference type="Google" id="ProtNLM"/>
    </source>
</evidence>
<reference evidence="2 3" key="1">
    <citation type="submission" date="2019-02" db="EMBL/GenBank/DDBJ databases">
        <title>Deep-cultivation of Planctomycetes and their phenomic and genomic characterization uncovers novel biology.</title>
        <authorList>
            <person name="Wiegand S."/>
            <person name="Jogler M."/>
            <person name="Boedeker C."/>
            <person name="Pinto D."/>
            <person name="Vollmers J."/>
            <person name="Rivas-Marin E."/>
            <person name="Kohn T."/>
            <person name="Peeters S.H."/>
            <person name="Heuer A."/>
            <person name="Rast P."/>
            <person name="Oberbeckmann S."/>
            <person name="Bunk B."/>
            <person name="Jeske O."/>
            <person name="Meyerdierks A."/>
            <person name="Storesund J.E."/>
            <person name="Kallscheuer N."/>
            <person name="Luecker S."/>
            <person name="Lage O.M."/>
            <person name="Pohl T."/>
            <person name="Merkel B.J."/>
            <person name="Hornburger P."/>
            <person name="Mueller R.-W."/>
            <person name="Bruemmer F."/>
            <person name="Labrenz M."/>
            <person name="Spormann A.M."/>
            <person name="Op Den Camp H."/>
            <person name="Overmann J."/>
            <person name="Amann R."/>
            <person name="Jetten M.S.M."/>
            <person name="Mascher T."/>
            <person name="Medema M.H."/>
            <person name="Devos D.P."/>
            <person name="Kaster A.-K."/>
            <person name="Ovreas L."/>
            <person name="Rohde M."/>
            <person name="Galperin M.Y."/>
            <person name="Jogler C."/>
        </authorList>
    </citation>
    <scope>NUCLEOTIDE SEQUENCE [LARGE SCALE GENOMIC DNA]</scope>
    <source>
        <strain evidence="2 3">KOR34</strain>
    </source>
</reference>
<evidence type="ECO:0000256" key="1">
    <source>
        <dbReference type="SAM" id="SignalP"/>
    </source>
</evidence>
<protein>
    <recommendedName>
        <fullName evidence="4">Outer membrane protein beta-barrel domain-containing protein</fullName>
    </recommendedName>
</protein>
<dbReference type="AlphaFoldDB" id="A0A5C5VHV1"/>
<evidence type="ECO:0000313" key="3">
    <source>
        <dbReference type="Proteomes" id="UP000316714"/>
    </source>
</evidence>
<proteinExistence type="predicted"/>
<name>A0A5C5VHV1_9BACT</name>
<accession>A0A5C5VHV1</accession>
<feature type="signal peptide" evidence="1">
    <location>
        <begin position="1"/>
        <end position="23"/>
    </location>
</feature>
<gene>
    <name evidence="2" type="ORF">KOR34_24720</name>
</gene>
<dbReference type="EMBL" id="SIHJ01000001">
    <property type="protein sequence ID" value="TWT37520.1"/>
    <property type="molecule type" value="Genomic_DNA"/>
</dbReference>
<feature type="chain" id="PRO_5022723149" description="Outer membrane protein beta-barrel domain-containing protein" evidence="1">
    <location>
        <begin position="24"/>
        <end position="288"/>
    </location>
</feature>
<sequence length="288" mass="31007" precursor="true">MTLRILTRLMLAVVVLVAGQRLAAVQAYDALPLDAGHAAPEPPAAPAALTDPSVQPASAVAMPGAIGHDPWYGGVEFGITRFVHANGIFALTDDEVGASFRPFLGYENPRGLGMRGDLYFAGAESVATLAADASRFGLDPDAFSLNIDLYRRLRLDDFDLLLGAGSRIAAFGFDYGDGREDRWSGAGPSLFAEGRQLYYATPCSEWSVIGGGRLAYLVGEADYVGIDGYDDVGTTMTTGMAYLGFEYRREWSRGDFLFQFKGETQVWRVEGSLKLGLDTTGFLVGANW</sequence>
<dbReference type="RefSeq" id="WP_146564854.1">
    <property type="nucleotide sequence ID" value="NZ_SIHJ01000001.1"/>
</dbReference>
<evidence type="ECO:0000313" key="2">
    <source>
        <dbReference type="EMBL" id="TWT37520.1"/>
    </source>
</evidence>
<comment type="caution">
    <text evidence="2">The sequence shown here is derived from an EMBL/GenBank/DDBJ whole genome shotgun (WGS) entry which is preliminary data.</text>
</comment>
<keyword evidence="3" id="KW-1185">Reference proteome</keyword>
<organism evidence="2 3">
    <name type="scientific">Posidoniimonas corsicana</name>
    <dbReference type="NCBI Taxonomy" id="1938618"/>
    <lineage>
        <taxon>Bacteria</taxon>
        <taxon>Pseudomonadati</taxon>
        <taxon>Planctomycetota</taxon>
        <taxon>Planctomycetia</taxon>
        <taxon>Pirellulales</taxon>
        <taxon>Lacipirellulaceae</taxon>
        <taxon>Posidoniimonas</taxon>
    </lineage>
</organism>
<dbReference type="Proteomes" id="UP000316714">
    <property type="component" value="Unassembled WGS sequence"/>
</dbReference>